<keyword evidence="10" id="KW-1185">Reference proteome</keyword>
<evidence type="ECO:0000256" key="2">
    <source>
        <dbReference type="ARBA" id="ARBA00009142"/>
    </source>
</evidence>
<feature type="transmembrane region" description="Helical" evidence="8">
    <location>
        <begin position="213"/>
        <end position="232"/>
    </location>
</feature>
<proteinExistence type="inferred from homology"/>
<feature type="transmembrane region" description="Helical" evidence="8">
    <location>
        <begin position="12"/>
        <end position="35"/>
    </location>
</feature>
<evidence type="ECO:0000313" key="9">
    <source>
        <dbReference type="EMBL" id="UWP87040.1"/>
    </source>
</evidence>
<dbReference type="InterPro" id="IPR002781">
    <property type="entry name" value="TM_pro_TauE-like"/>
</dbReference>
<sequence length="259" mass="26523">MWLQWAAILGAGFWAGMINVVVGSGTLVSFPVLLLCGYPPLVANISNNIGLVGGNLSGTFGYRRELRDQRGAARVLLPASTAGGIVGAVLLLVLPAEAFKTIVPALIAAGVLMVAAGPIVQRRAARRHRADGGTGEAPAPRLAAVAVGIFALGVYGGYFGAAQGILVVGLMSLLTSESMQSLTAIKNLLVASVNTIAAITFMLVAWGSIDWPAVLLIALGATLGGVVGARFGRRLSPTLIRALIVAIGTAAIVNLVFFQ</sequence>
<evidence type="ECO:0000313" key="10">
    <source>
        <dbReference type="Proteomes" id="UP001059617"/>
    </source>
</evidence>
<keyword evidence="4 8" id="KW-1003">Cell membrane</keyword>
<dbReference type="EMBL" id="CP073720">
    <property type="protein sequence ID" value="UWP87040.1"/>
    <property type="molecule type" value="Genomic_DNA"/>
</dbReference>
<keyword evidence="6 8" id="KW-1133">Transmembrane helix</keyword>
<evidence type="ECO:0000256" key="6">
    <source>
        <dbReference type="ARBA" id="ARBA00022989"/>
    </source>
</evidence>
<dbReference type="InterPro" id="IPR052017">
    <property type="entry name" value="TSUP"/>
</dbReference>
<evidence type="ECO:0000256" key="4">
    <source>
        <dbReference type="ARBA" id="ARBA00022475"/>
    </source>
</evidence>
<reference evidence="9" key="2">
    <citation type="submission" date="2022-09" db="EMBL/GenBank/DDBJ databases">
        <title>Biosynthetic gene clusters of Dactylosporangioum fulvum.</title>
        <authorList>
            <person name="Caradec T."/>
        </authorList>
    </citation>
    <scope>NUCLEOTIDE SEQUENCE</scope>
    <source>
        <strain evidence="9">NRRL B-16292</strain>
    </source>
</reference>
<evidence type="ECO:0000256" key="8">
    <source>
        <dbReference type="RuleBase" id="RU363041"/>
    </source>
</evidence>
<evidence type="ECO:0000256" key="1">
    <source>
        <dbReference type="ARBA" id="ARBA00004651"/>
    </source>
</evidence>
<keyword evidence="7 8" id="KW-0472">Membrane</keyword>
<name>A0ABY5WAF2_9ACTN</name>
<evidence type="ECO:0000256" key="3">
    <source>
        <dbReference type="ARBA" id="ARBA00022448"/>
    </source>
</evidence>
<dbReference type="RefSeq" id="WP_259866822.1">
    <property type="nucleotide sequence ID" value="NZ_BAAAST010000161.1"/>
</dbReference>
<feature type="transmembrane region" description="Helical" evidence="8">
    <location>
        <begin position="238"/>
        <end position="258"/>
    </location>
</feature>
<dbReference type="Proteomes" id="UP001059617">
    <property type="component" value="Chromosome"/>
</dbReference>
<feature type="transmembrane region" description="Helical" evidence="8">
    <location>
        <begin position="142"/>
        <end position="168"/>
    </location>
</feature>
<dbReference type="PANTHER" id="PTHR30269">
    <property type="entry name" value="TRANSMEMBRANE PROTEIN YFCA"/>
    <property type="match status" value="1"/>
</dbReference>
<gene>
    <name evidence="9" type="ORF">Dfulv_23475</name>
</gene>
<keyword evidence="5 8" id="KW-0812">Transmembrane</keyword>
<keyword evidence="3" id="KW-0813">Transport</keyword>
<evidence type="ECO:0000256" key="7">
    <source>
        <dbReference type="ARBA" id="ARBA00023136"/>
    </source>
</evidence>
<reference evidence="9" key="1">
    <citation type="submission" date="2021-04" db="EMBL/GenBank/DDBJ databases">
        <authorList>
            <person name="Hartkoorn R.C."/>
            <person name="Beaudoing E."/>
            <person name="Hot D."/>
        </authorList>
    </citation>
    <scope>NUCLEOTIDE SEQUENCE</scope>
    <source>
        <strain evidence="9">NRRL B-16292</strain>
    </source>
</reference>
<protein>
    <recommendedName>
        <fullName evidence="8">Probable membrane transporter protein</fullName>
    </recommendedName>
</protein>
<comment type="subcellular location">
    <subcellularLocation>
        <location evidence="1 8">Cell membrane</location>
        <topology evidence="1 8">Multi-pass membrane protein</topology>
    </subcellularLocation>
</comment>
<organism evidence="9 10">
    <name type="scientific">Dactylosporangium fulvum</name>
    <dbReference type="NCBI Taxonomy" id="53359"/>
    <lineage>
        <taxon>Bacteria</taxon>
        <taxon>Bacillati</taxon>
        <taxon>Actinomycetota</taxon>
        <taxon>Actinomycetes</taxon>
        <taxon>Micromonosporales</taxon>
        <taxon>Micromonosporaceae</taxon>
        <taxon>Dactylosporangium</taxon>
    </lineage>
</organism>
<comment type="similarity">
    <text evidence="2 8">Belongs to the 4-toluene sulfonate uptake permease (TSUP) (TC 2.A.102) family.</text>
</comment>
<feature type="transmembrane region" description="Helical" evidence="8">
    <location>
        <begin position="102"/>
        <end position="121"/>
    </location>
</feature>
<dbReference type="Pfam" id="PF01925">
    <property type="entry name" value="TauE"/>
    <property type="match status" value="1"/>
</dbReference>
<feature type="transmembrane region" description="Helical" evidence="8">
    <location>
        <begin position="75"/>
        <end position="96"/>
    </location>
</feature>
<evidence type="ECO:0000256" key="5">
    <source>
        <dbReference type="ARBA" id="ARBA00022692"/>
    </source>
</evidence>
<dbReference type="PANTHER" id="PTHR30269:SF0">
    <property type="entry name" value="MEMBRANE TRANSPORTER PROTEIN YFCA-RELATED"/>
    <property type="match status" value="1"/>
</dbReference>
<accession>A0ABY5WAF2</accession>
<feature type="transmembrane region" description="Helical" evidence="8">
    <location>
        <begin position="188"/>
        <end position="206"/>
    </location>
</feature>
<feature type="transmembrane region" description="Helical" evidence="8">
    <location>
        <begin position="41"/>
        <end position="63"/>
    </location>
</feature>